<dbReference type="InterPro" id="IPR006204">
    <property type="entry name" value="GHMP_kinase_N_dom"/>
</dbReference>
<dbReference type="SUPFAM" id="SSF54211">
    <property type="entry name" value="Ribosomal protein S5 domain 2-like"/>
    <property type="match status" value="1"/>
</dbReference>
<dbReference type="PRINTS" id="PR00958">
    <property type="entry name" value="HOMSERKINASE"/>
</dbReference>
<dbReference type="PANTHER" id="PTHR20861">
    <property type="entry name" value="HOMOSERINE/4-DIPHOSPHOCYTIDYL-2-C-METHYL-D-ERYTHRITOL KINASE"/>
    <property type="match status" value="1"/>
</dbReference>
<keyword evidence="9 13" id="KW-0418">Kinase</keyword>
<dbReference type="SUPFAM" id="SSF55060">
    <property type="entry name" value="GHMP Kinase, C-terminal domain"/>
    <property type="match status" value="1"/>
</dbReference>
<dbReference type="InterPro" id="IPR014721">
    <property type="entry name" value="Ribsml_uS5_D2-typ_fold_subgr"/>
</dbReference>
<dbReference type="InterPro" id="IPR006203">
    <property type="entry name" value="GHMP_knse_ATP-bd_CS"/>
</dbReference>
<dbReference type="Gene3D" id="3.30.230.10">
    <property type="match status" value="1"/>
</dbReference>
<keyword evidence="7" id="KW-0791">Threonine biosynthesis</keyword>
<dbReference type="HAMAP" id="MF_00384">
    <property type="entry name" value="Homoser_kinase"/>
    <property type="match status" value="1"/>
</dbReference>
<organism evidence="13">
    <name type="scientific">hydrothermal vent metagenome</name>
    <dbReference type="NCBI Taxonomy" id="652676"/>
    <lineage>
        <taxon>unclassified sequences</taxon>
        <taxon>metagenomes</taxon>
        <taxon>ecological metagenomes</taxon>
    </lineage>
</organism>
<dbReference type="Pfam" id="PF08544">
    <property type="entry name" value="GHMP_kinases_C"/>
    <property type="match status" value="1"/>
</dbReference>
<proteinExistence type="inferred from homology"/>
<dbReference type="UniPathway" id="UPA00050">
    <property type="reaction ID" value="UER00064"/>
</dbReference>
<comment type="similarity">
    <text evidence="2">Belongs to the GHMP kinase family. Homoserine kinase subfamily.</text>
</comment>
<evidence type="ECO:0000256" key="9">
    <source>
        <dbReference type="ARBA" id="ARBA00022777"/>
    </source>
</evidence>
<keyword evidence="8" id="KW-0547">Nucleotide-binding</keyword>
<feature type="domain" description="GHMP kinase C-terminal" evidence="12">
    <location>
        <begin position="214"/>
        <end position="285"/>
    </location>
</feature>
<evidence type="ECO:0000259" key="11">
    <source>
        <dbReference type="Pfam" id="PF00288"/>
    </source>
</evidence>
<dbReference type="NCBIfam" id="TIGR00191">
    <property type="entry name" value="thrB"/>
    <property type="match status" value="1"/>
</dbReference>
<keyword evidence="10" id="KW-0067">ATP-binding</keyword>
<evidence type="ECO:0000256" key="4">
    <source>
        <dbReference type="ARBA" id="ARBA00017858"/>
    </source>
</evidence>
<dbReference type="PANTHER" id="PTHR20861:SF1">
    <property type="entry name" value="HOMOSERINE KINASE"/>
    <property type="match status" value="1"/>
</dbReference>
<evidence type="ECO:0000259" key="12">
    <source>
        <dbReference type="Pfam" id="PF08544"/>
    </source>
</evidence>
<dbReference type="GO" id="GO:0009088">
    <property type="term" value="P:threonine biosynthetic process"/>
    <property type="evidence" value="ECO:0007669"/>
    <property type="project" value="UniProtKB-UniPathway"/>
</dbReference>
<dbReference type="AlphaFoldDB" id="A0A3B0UDA3"/>
<protein>
    <recommendedName>
        <fullName evidence="4">Homoserine kinase</fullName>
        <ecNumber evidence="3">2.7.1.39</ecNumber>
    </recommendedName>
</protein>
<accession>A0A3B0UDA3</accession>
<dbReference type="EMBL" id="UOET01000303">
    <property type="protein sequence ID" value="VAW28971.1"/>
    <property type="molecule type" value="Genomic_DNA"/>
</dbReference>
<dbReference type="InterPro" id="IPR036554">
    <property type="entry name" value="GHMP_kinase_C_sf"/>
</dbReference>
<dbReference type="PROSITE" id="PS00627">
    <property type="entry name" value="GHMP_KINASES_ATP"/>
    <property type="match status" value="1"/>
</dbReference>
<reference evidence="13" key="1">
    <citation type="submission" date="2018-06" db="EMBL/GenBank/DDBJ databases">
        <authorList>
            <person name="Zhirakovskaya E."/>
        </authorList>
    </citation>
    <scope>NUCLEOTIDE SEQUENCE</scope>
</reference>
<dbReference type="EC" id="2.7.1.39" evidence="3"/>
<evidence type="ECO:0000256" key="2">
    <source>
        <dbReference type="ARBA" id="ARBA00007370"/>
    </source>
</evidence>
<keyword evidence="6 13" id="KW-0808">Transferase</keyword>
<evidence type="ECO:0000256" key="7">
    <source>
        <dbReference type="ARBA" id="ARBA00022697"/>
    </source>
</evidence>
<dbReference type="PIRSF" id="PIRSF000676">
    <property type="entry name" value="Homoser_kin"/>
    <property type="match status" value="1"/>
</dbReference>
<sequence length="318" mass="33654">MNEITIFSPATVANVSCAFDVMGFAVEQAGDRMTFRKTAEKGIHIVMKNFRELPTVPEKNVAGVVALAMLEKSHPDFGIIIEMEKGILPGSGMGSSGASAGGAAFGVNKLLGEPFGKAELVEFAMLGEALASGVAHADNVAPNLYGGFTLVRSTKPLDVISLNTPKNLSVSLIHPLIEVKTKNARNILKKSLLLKDAVMQWGNVAGLVAGLFMEDYALIARSMHDGIVEPVRSMLIPMFGKLKQAALDAGALGCSISGSGPSVFALSANPATAEKVTEAMRKVYAGKDMPFETFTSGINKQGCRILNSKISILKSKRQ</sequence>
<evidence type="ECO:0000313" key="13">
    <source>
        <dbReference type="EMBL" id="VAW28971.1"/>
    </source>
</evidence>
<evidence type="ECO:0000256" key="6">
    <source>
        <dbReference type="ARBA" id="ARBA00022679"/>
    </source>
</evidence>
<dbReference type="GO" id="GO:0004413">
    <property type="term" value="F:homoserine kinase activity"/>
    <property type="evidence" value="ECO:0007669"/>
    <property type="project" value="UniProtKB-EC"/>
</dbReference>
<evidence type="ECO:0000256" key="1">
    <source>
        <dbReference type="ARBA" id="ARBA00005015"/>
    </source>
</evidence>
<keyword evidence="5" id="KW-0028">Amino-acid biosynthesis</keyword>
<comment type="pathway">
    <text evidence="1">Amino-acid biosynthesis; L-threonine biosynthesis; L-threonine from L-aspartate: step 4/5.</text>
</comment>
<dbReference type="InterPro" id="IPR000870">
    <property type="entry name" value="Homoserine_kinase"/>
</dbReference>
<gene>
    <name evidence="13" type="ORF">MNBD_BACTEROID07-621</name>
</gene>
<evidence type="ECO:0000256" key="8">
    <source>
        <dbReference type="ARBA" id="ARBA00022741"/>
    </source>
</evidence>
<evidence type="ECO:0000256" key="10">
    <source>
        <dbReference type="ARBA" id="ARBA00022840"/>
    </source>
</evidence>
<evidence type="ECO:0000256" key="3">
    <source>
        <dbReference type="ARBA" id="ARBA00012078"/>
    </source>
</evidence>
<dbReference type="InterPro" id="IPR013750">
    <property type="entry name" value="GHMP_kinase_C_dom"/>
</dbReference>
<evidence type="ECO:0000256" key="5">
    <source>
        <dbReference type="ARBA" id="ARBA00022605"/>
    </source>
</evidence>
<dbReference type="Pfam" id="PF00288">
    <property type="entry name" value="GHMP_kinases_N"/>
    <property type="match status" value="1"/>
</dbReference>
<dbReference type="InterPro" id="IPR020568">
    <property type="entry name" value="Ribosomal_Su5_D2-typ_SF"/>
</dbReference>
<dbReference type="GO" id="GO:0005524">
    <property type="term" value="F:ATP binding"/>
    <property type="evidence" value="ECO:0007669"/>
    <property type="project" value="UniProtKB-KW"/>
</dbReference>
<dbReference type="Gene3D" id="3.30.70.890">
    <property type="entry name" value="GHMP kinase, C-terminal domain"/>
    <property type="match status" value="1"/>
</dbReference>
<dbReference type="NCBIfam" id="NF002288">
    <property type="entry name" value="PRK01212.1-4"/>
    <property type="match status" value="1"/>
</dbReference>
<feature type="domain" description="GHMP kinase N-terminal" evidence="11">
    <location>
        <begin position="65"/>
        <end position="147"/>
    </location>
</feature>
<name>A0A3B0UDA3_9ZZZZ</name>